<dbReference type="AlphaFoldDB" id="A0A914PRY2"/>
<dbReference type="WBParaSite" id="PDA_v2.g21387.t1">
    <property type="protein sequence ID" value="PDA_v2.g21387.t1"/>
    <property type="gene ID" value="PDA_v2.g21387"/>
</dbReference>
<evidence type="ECO:0000313" key="1">
    <source>
        <dbReference type="Proteomes" id="UP000887578"/>
    </source>
</evidence>
<dbReference type="Gene3D" id="3.30.710.10">
    <property type="entry name" value="Potassium Channel Kv1.1, Chain A"/>
    <property type="match status" value="1"/>
</dbReference>
<dbReference type="InterPro" id="IPR011333">
    <property type="entry name" value="SKP1/BTB/POZ_sf"/>
</dbReference>
<reference evidence="2" key="1">
    <citation type="submission" date="2022-11" db="UniProtKB">
        <authorList>
            <consortium name="WormBaseParasite"/>
        </authorList>
    </citation>
    <scope>IDENTIFICATION</scope>
</reference>
<evidence type="ECO:0000313" key="2">
    <source>
        <dbReference type="WBParaSite" id="PDA_v2.g21387.t1"/>
    </source>
</evidence>
<protein>
    <submittedName>
        <fullName evidence="2">BTB domain-containing protein</fullName>
    </submittedName>
</protein>
<proteinExistence type="predicted"/>
<dbReference type="Proteomes" id="UP000887578">
    <property type="component" value="Unplaced"/>
</dbReference>
<accession>A0A914PRY2</accession>
<organism evidence="1 2">
    <name type="scientific">Panagrolaimus davidi</name>
    <dbReference type="NCBI Taxonomy" id="227884"/>
    <lineage>
        <taxon>Eukaryota</taxon>
        <taxon>Metazoa</taxon>
        <taxon>Ecdysozoa</taxon>
        <taxon>Nematoda</taxon>
        <taxon>Chromadorea</taxon>
        <taxon>Rhabditida</taxon>
        <taxon>Tylenchina</taxon>
        <taxon>Panagrolaimomorpha</taxon>
        <taxon>Panagrolaimoidea</taxon>
        <taxon>Panagrolaimidae</taxon>
        <taxon>Panagrolaimus</taxon>
    </lineage>
</organism>
<sequence length="200" mass="22809">MLQQDTPSDDSSISKTFEIQNLLHNSVGCTKCGSQEVITEKNDIQLNPQEYCTGSDVETQINEVSKTILSTLKHVEQKYLEKEYVFQAEEITTKQFSEIPFVDSNDEDSKTLIKFITSDGIEIQENAEILCNVSPIFKAVFDSSDKNDCKIDTKFNSETVHRALNFLRENDEKLIKGHEKELYKFASEYVIKSLKVSLFG</sequence>
<name>A0A914PRY2_9BILA</name>
<keyword evidence="1" id="KW-1185">Reference proteome</keyword>